<evidence type="ECO:0000256" key="3">
    <source>
        <dbReference type="ARBA" id="ARBA00022723"/>
    </source>
</evidence>
<dbReference type="GO" id="GO:0005634">
    <property type="term" value="C:nucleus"/>
    <property type="evidence" value="ECO:0007669"/>
    <property type="project" value="UniProtKB-SubCell"/>
</dbReference>
<dbReference type="OrthoDB" id="153872at2759"/>
<dbReference type="SMART" id="SM00336">
    <property type="entry name" value="BBOX"/>
    <property type="match status" value="1"/>
</dbReference>
<dbReference type="PROSITE" id="PS51017">
    <property type="entry name" value="CCT"/>
    <property type="match status" value="1"/>
</dbReference>
<evidence type="ECO:0000256" key="6">
    <source>
        <dbReference type="ARBA" id="ARBA00022833"/>
    </source>
</evidence>
<feature type="domain" description="CCT" evidence="12">
    <location>
        <begin position="443"/>
        <end position="485"/>
    </location>
</feature>
<dbReference type="Proteomes" id="UP000604825">
    <property type="component" value="Unassembled WGS sequence"/>
</dbReference>
<evidence type="ECO:0000256" key="7">
    <source>
        <dbReference type="ARBA" id="ARBA00023242"/>
    </source>
</evidence>
<keyword evidence="4" id="KW-0677">Repeat</keyword>
<dbReference type="AlphaFoldDB" id="A0A811PRH3"/>
<evidence type="ECO:0000256" key="8">
    <source>
        <dbReference type="PROSITE-ProRule" id="PRU00024"/>
    </source>
</evidence>
<comment type="subcellular location">
    <subcellularLocation>
        <location evidence="1 9">Nucleus</location>
    </subcellularLocation>
</comment>
<evidence type="ECO:0000313" key="13">
    <source>
        <dbReference type="EMBL" id="CAD6245894.1"/>
    </source>
</evidence>
<dbReference type="InterPro" id="IPR010402">
    <property type="entry name" value="CCT_domain"/>
</dbReference>
<keyword evidence="6" id="KW-0862">Zinc</keyword>
<dbReference type="GO" id="GO:0008270">
    <property type="term" value="F:zinc ion binding"/>
    <property type="evidence" value="ECO:0007669"/>
    <property type="project" value="UniProtKB-KW"/>
</dbReference>
<keyword evidence="7 9" id="KW-0539">Nucleus</keyword>
<dbReference type="PANTHER" id="PTHR31717">
    <property type="entry name" value="ZINC FINGER PROTEIN CONSTANS-LIKE 10"/>
    <property type="match status" value="1"/>
</dbReference>
<accession>A0A811PRH3</accession>
<sequence length="495" mass="52289">MKSGGGGGGGGGGAGGQQWPCDYCGEAAAALHCRADAARLCVACDRHVHAANALSRKHVRAPLCAGCAARPAAARVSPVPGADPAFLCADCDTAAAAARVSVEGFSGCPSAAELAASWGLDLRRAAMGDDGHGRAEDKDGGDIDDDPFLSVLDYSVLGVVDPDLRDLYVPCDPPWVPAPDAVGARPLRGQALSDQLAEMARRDADSAQAHPHSDLSPRTPRRTSAASGGRLPPGKMAPPAAAMPSHHPPPAAAQEVPLPYTSLLMMASANCADLIGGADRVVDDDEQLLWDCAAPSVPPTQIWDFNLGRSRDHDEKSALEVGYGSNHGGFMIKSYSDMLKEISSGTMKDLEDIYDSRYCSTAEDTMSSNICQLSSKNVSTASNKRKLSSCASTMDGPTTSGNHVPTSGPALTREISFGDQTVSAPAAERPAVRIDSETLAQNRDSAMQRYREKKKNRRYEKHIRYESRKLRADTRKRVKGRFVKSTEALNAGYGG</sequence>
<dbReference type="CDD" id="cd19821">
    <property type="entry name" value="Bbox1_BBX-like"/>
    <property type="match status" value="1"/>
</dbReference>
<dbReference type="GO" id="GO:0006355">
    <property type="term" value="P:regulation of DNA-templated transcription"/>
    <property type="evidence" value="ECO:0007669"/>
    <property type="project" value="UniProtKB-ARBA"/>
</dbReference>
<evidence type="ECO:0000313" key="14">
    <source>
        <dbReference type="Proteomes" id="UP000604825"/>
    </source>
</evidence>
<dbReference type="InterPro" id="IPR000315">
    <property type="entry name" value="Znf_B-box"/>
</dbReference>
<dbReference type="PANTHER" id="PTHR31717:SF45">
    <property type="entry name" value="ZINC FINGER PROTEIN CONSTANS-LIKE 14-RELATED"/>
    <property type="match status" value="1"/>
</dbReference>
<evidence type="ECO:0000256" key="5">
    <source>
        <dbReference type="ARBA" id="ARBA00022771"/>
    </source>
</evidence>
<gene>
    <name evidence="13" type="ORF">NCGR_LOCUS30178</name>
</gene>
<reference evidence="13" key="1">
    <citation type="submission" date="2020-10" db="EMBL/GenBank/DDBJ databases">
        <authorList>
            <person name="Han B."/>
            <person name="Lu T."/>
            <person name="Zhao Q."/>
            <person name="Huang X."/>
            <person name="Zhao Y."/>
        </authorList>
    </citation>
    <scope>NUCLEOTIDE SEQUENCE</scope>
</reference>
<evidence type="ECO:0000256" key="1">
    <source>
        <dbReference type="ARBA" id="ARBA00004123"/>
    </source>
</evidence>
<protein>
    <submittedName>
        <fullName evidence="13">Uncharacterized protein</fullName>
    </submittedName>
</protein>
<comment type="similarity">
    <text evidence="2">Belongs to the CONSTANS family.</text>
</comment>
<keyword evidence="5 8" id="KW-0863">Zinc-finger</keyword>
<dbReference type="Pfam" id="PF06203">
    <property type="entry name" value="CCT"/>
    <property type="match status" value="1"/>
</dbReference>
<keyword evidence="14" id="KW-1185">Reference proteome</keyword>
<feature type="domain" description="B box-type" evidence="11">
    <location>
        <begin position="21"/>
        <end position="63"/>
    </location>
</feature>
<organism evidence="13 14">
    <name type="scientific">Miscanthus lutarioriparius</name>
    <dbReference type="NCBI Taxonomy" id="422564"/>
    <lineage>
        <taxon>Eukaryota</taxon>
        <taxon>Viridiplantae</taxon>
        <taxon>Streptophyta</taxon>
        <taxon>Embryophyta</taxon>
        <taxon>Tracheophyta</taxon>
        <taxon>Spermatophyta</taxon>
        <taxon>Magnoliopsida</taxon>
        <taxon>Liliopsida</taxon>
        <taxon>Poales</taxon>
        <taxon>Poaceae</taxon>
        <taxon>PACMAD clade</taxon>
        <taxon>Panicoideae</taxon>
        <taxon>Andropogonodae</taxon>
        <taxon>Andropogoneae</taxon>
        <taxon>Saccharinae</taxon>
        <taxon>Miscanthus</taxon>
    </lineage>
</organism>
<evidence type="ECO:0000259" key="11">
    <source>
        <dbReference type="PROSITE" id="PS50119"/>
    </source>
</evidence>
<keyword evidence="3" id="KW-0479">Metal-binding</keyword>
<dbReference type="InterPro" id="IPR049808">
    <property type="entry name" value="CONSTANS-like_Bbox1"/>
</dbReference>
<evidence type="ECO:0000256" key="10">
    <source>
        <dbReference type="SAM" id="MobiDB-lite"/>
    </source>
</evidence>
<dbReference type="EMBL" id="CAJGYO010000007">
    <property type="protein sequence ID" value="CAD6245894.1"/>
    <property type="molecule type" value="Genomic_DNA"/>
</dbReference>
<proteinExistence type="inferred from homology"/>
<feature type="region of interest" description="Disordered" evidence="10">
    <location>
        <begin position="196"/>
        <end position="254"/>
    </location>
</feature>
<evidence type="ECO:0000256" key="9">
    <source>
        <dbReference type="PROSITE-ProRule" id="PRU00357"/>
    </source>
</evidence>
<evidence type="ECO:0000256" key="4">
    <source>
        <dbReference type="ARBA" id="ARBA00022737"/>
    </source>
</evidence>
<dbReference type="PROSITE" id="PS50119">
    <property type="entry name" value="ZF_BBOX"/>
    <property type="match status" value="1"/>
</dbReference>
<feature type="compositionally biased region" description="Low complexity" evidence="10">
    <location>
        <begin position="232"/>
        <end position="245"/>
    </location>
</feature>
<name>A0A811PRH3_9POAL</name>
<evidence type="ECO:0000256" key="2">
    <source>
        <dbReference type="ARBA" id="ARBA00010024"/>
    </source>
</evidence>
<comment type="caution">
    <text evidence="13">The sequence shown here is derived from an EMBL/GenBank/DDBJ whole genome shotgun (WGS) entry which is preliminary data.</text>
</comment>
<feature type="compositionally biased region" description="Basic and acidic residues" evidence="10">
    <location>
        <begin position="199"/>
        <end position="215"/>
    </location>
</feature>
<evidence type="ECO:0000259" key="12">
    <source>
        <dbReference type="PROSITE" id="PS51017"/>
    </source>
</evidence>